<keyword evidence="6 10" id="KW-1133">Transmembrane helix</keyword>
<name>A0A6N9I5Q4_9LACO</name>
<dbReference type="Gene3D" id="3.30.700.10">
    <property type="entry name" value="Glycoprotein, Type 4 Pilin"/>
    <property type="match status" value="1"/>
</dbReference>
<keyword evidence="4" id="KW-0488">Methylation</keyword>
<dbReference type="RefSeq" id="WP_161004319.1">
    <property type="nucleotide sequence ID" value="NZ_WEZQ01000019.1"/>
</dbReference>
<dbReference type="InterPro" id="IPR000983">
    <property type="entry name" value="Bac_GSPG_pilin"/>
</dbReference>
<dbReference type="OrthoDB" id="2248894at2"/>
<comment type="similarity">
    <text evidence="9">Belongs to the ComGC family.</text>
</comment>
<evidence type="ECO:0000256" key="4">
    <source>
        <dbReference type="ARBA" id="ARBA00022481"/>
    </source>
</evidence>
<dbReference type="Pfam" id="PF07963">
    <property type="entry name" value="N_methyl"/>
    <property type="match status" value="1"/>
</dbReference>
<sequence length="115" mass="12887">MIKKLKSYAPKTRVKQRQAFTLIEMAIVLFIISLLILIIVPNLTASRRNATKTHGEAMTQVVQTQVDLYQNDNGDKDVTFDELQTGNYLTGKQVSKAKDEGIEIHNNVAAVDVKK</sequence>
<organism evidence="11 12">
    <name type="scientific">Furfurilactobacillus milii</name>
    <dbReference type="NCBI Taxonomy" id="2888272"/>
    <lineage>
        <taxon>Bacteria</taxon>
        <taxon>Bacillati</taxon>
        <taxon>Bacillota</taxon>
        <taxon>Bacilli</taxon>
        <taxon>Lactobacillales</taxon>
        <taxon>Lactobacillaceae</taxon>
        <taxon>Furfurilactobacillus</taxon>
    </lineage>
</organism>
<reference evidence="11 12" key="1">
    <citation type="journal article" date="2019" name="Appl. Environ. Microbiol.">
        <title>Genetic determinants of hydroxycinnamic acid metabolism in heterofermentative lactobacilli.</title>
        <authorList>
            <person name="Gaur G."/>
            <person name="Oh J.H."/>
            <person name="Filannino P."/>
            <person name="Gobbetti M."/>
            <person name="van Pijkeren J.P."/>
            <person name="Ganzle M.G."/>
        </authorList>
    </citation>
    <scope>NUCLEOTIDE SEQUENCE [LARGE SCALE GENOMIC DNA]</scope>
    <source>
        <strain evidence="11 12">C5</strain>
    </source>
</reference>
<feature type="transmembrane region" description="Helical" evidence="10">
    <location>
        <begin position="20"/>
        <end position="40"/>
    </location>
</feature>
<keyword evidence="8" id="KW-0178">Competence</keyword>
<keyword evidence="7 10" id="KW-0472">Membrane</keyword>
<dbReference type="InterPro" id="IPR045584">
    <property type="entry name" value="Pilin-like"/>
</dbReference>
<evidence type="ECO:0000256" key="8">
    <source>
        <dbReference type="ARBA" id="ARBA00023287"/>
    </source>
</evidence>
<dbReference type="Proteomes" id="UP000449209">
    <property type="component" value="Unassembled WGS sequence"/>
</dbReference>
<dbReference type="PIRSF" id="PIRSF029928">
    <property type="entry name" value="Late_competence_ComGC"/>
    <property type="match status" value="1"/>
</dbReference>
<comment type="caution">
    <text evidence="11">The sequence shown here is derived from an EMBL/GenBank/DDBJ whole genome shotgun (WGS) entry which is preliminary data.</text>
</comment>
<evidence type="ECO:0000256" key="1">
    <source>
        <dbReference type="ARBA" id="ARBA00004162"/>
    </source>
</evidence>
<evidence type="ECO:0000256" key="7">
    <source>
        <dbReference type="ARBA" id="ARBA00023136"/>
    </source>
</evidence>
<evidence type="ECO:0000256" key="3">
    <source>
        <dbReference type="ARBA" id="ARBA00022475"/>
    </source>
</evidence>
<keyword evidence="5 10" id="KW-0812">Transmembrane</keyword>
<evidence type="ECO:0000313" key="11">
    <source>
        <dbReference type="EMBL" id="MYV18034.1"/>
    </source>
</evidence>
<dbReference type="GO" id="GO:0030420">
    <property type="term" value="P:establishment of competence for transformation"/>
    <property type="evidence" value="ECO:0007669"/>
    <property type="project" value="UniProtKB-KW"/>
</dbReference>
<proteinExistence type="inferred from homology"/>
<protein>
    <submittedName>
        <fullName evidence="11">Prepilin-type N-terminal cleavage/methylation domain-containing protein</fullName>
    </submittedName>
</protein>
<comment type="subcellular location">
    <subcellularLocation>
        <location evidence="1">Cell membrane</location>
        <topology evidence="1">Single-pass membrane protein</topology>
    </subcellularLocation>
    <subcellularLocation>
        <location evidence="2">Cell surface</location>
    </subcellularLocation>
</comment>
<dbReference type="SUPFAM" id="SSF54523">
    <property type="entry name" value="Pili subunits"/>
    <property type="match status" value="1"/>
</dbReference>
<evidence type="ECO:0000256" key="6">
    <source>
        <dbReference type="ARBA" id="ARBA00022989"/>
    </source>
</evidence>
<dbReference type="NCBIfam" id="TIGR02532">
    <property type="entry name" value="IV_pilin_GFxxxE"/>
    <property type="match status" value="1"/>
</dbReference>
<evidence type="ECO:0000256" key="2">
    <source>
        <dbReference type="ARBA" id="ARBA00004241"/>
    </source>
</evidence>
<evidence type="ECO:0000256" key="10">
    <source>
        <dbReference type="SAM" id="Phobius"/>
    </source>
</evidence>
<accession>A0A6N9I5Q4</accession>
<dbReference type="InterPro" id="IPR012902">
    <property type="entry name" value="N_methyl_site"/>
</dbReference>
<dbReference type="GO" id="GO:0005886">
    <property type="term" value="C:plasma membrane"/>
    <property type="evidence" value="ECO:0007669"/>
    <property type="project" value="UniProtKB-SubCell"/>
</dbReference>
<dbReference type="GO" id="GO:0009986">
    <property type="term" value="C:cell surface"/>
    <property type="evidence" value="ECO:0007669"/>
    <property type="project" value="UniProtKB-SubCell"/>
</dbReference>
<dbReference type="PRINTS" id="PR00813">
    <property type="entry name" value="BCTERIALGSPG"/>
</dbReference>
<gene>
    <name evidence="11" type="ORF">GB993_11025</name>
</gene>
<evidence type="ECO:0000256" key="9">
    <source>
        <dbReference type="ARBA" id="ARBA00043982"/>
    </source>
</evidence>
<dbReference type="GO" id="GO:0015628">
    <property type="term" value="P:protein secretion by the type II secretion system"/>
    <property type="evidence" value="ECO:0007669"/>
    <property type="project" value="InterPro"/>
</dbReference>
<dbReference type="EMBL" id="WEZQ01000019">
    <property type="protein sequence ID" value="MYV18034.1"/>
    <property type="molecule type" value="Genomic_DNA"/>
</dbReference>
<evidence type="ECO:0000256" key="5">
    <source>
        <dbReference type="ARBA" id="ARBA00022692"/>
    </source>
</evidence>
<dbReference type="AlphaFoldDB" id="A0A6N9I5Q4"/>
<keyword evidence="3" id="KW-1003">Cell membrane</keyword>
<dbReference type="InterPro" id="IPR016940">
    <property type="entry name" value="ComGC"/>
</dbReference>
<evidence type="ECO:0000313" key="12">
    <source>
        <dbReference type="Proteomes" id="UP000449209"/>
    </source>
</evidence>
<dbReference type="NCBIfam" id="NF040999">
    <property type="entry name" value="pilin_ComGC"/>
    <property type="match status" value="1"/>
</dbReference>
<dbReference type="GO" id="GO:0015627">
    <property type="term" value="C:type II protein secretion system complex"/>
    <property type="evidence" value="ECO:0007669"/>
    <property type="project" value="InterPro"/>
</dbReference>